<feature type="domain" description="Glycosyltransferase subfamily 4-like N-terminal" evidence="4">
    <location>
        <begin position="13"/>
        <end position="166"/>
    </location>
</feature>
<dbReference type="AlphaFoldDB" id="A0A9X2D8W1"/>
<dbReference type="InterPro" id="IPR050194">
    <property type="entry name" value="Glycosyltransferase_grp1"/>
</dbReference>
<dbReference type="EMBL" id="JAMOIL010000018">
    <property type="protein sequence ID" value="MCM0621491.1"/>
    <property type="molecule type" value="Genomic_DNA"/>
</dbReference>
<dbReference type="PANTHER" id="PTHR45947:SF3">
    <property type="entry name" value="SULFOQUINOVOSYL TRANSFERASE SQD2"/>
    <property type="match status" value="1"/>
</dbReference>
<evidence type="ECO:0000256" key="1">
    <source>
        <dbReference type="ARBA" id="ARBA00022676"/>
    </source>
</evidence>
<comment type="caution">
    <text evidence="5">The sequence shown here is derived from an EMBL/GenBank/DDBJ whole genome shotgun (WGS) entry which is preliminary data.</text>
</comment>
<dbReference type="GO" id="GO:0016757">
    <property type="term" value="F:glycosyltransferase activity"/>
    <property type="evidence" value="ECO:0007669"/>
    <property type="project" value="UniProtKB-KW"/>
</dbReference>
<evidence type="ECO:0000259" key="4">
    <source>
        <dbReference type="Pfam" id="PF13439"/>
    </source>
</evidence>
<feature type="domain" description="Glycosyl transferase family 1" evidence="3">
    <location>
        <begin position="176"/>
        <end position="338"/>
    </location>
</feature>
<gene>
    <name evidence="5" type="ORF">M8330_14450</name>
</gene>
<evidence type="ECO:0000256" key="2">
    <source>
        <dbReference type="ARBA" id="ARBA00022679"/>
    </source>
</evidence>
<dbReference type="GO" id="GO:1901137">
    <property type="term" value="P:carbohydrate derivative biosynthetic process"/>
    <property type="evidence" value="ECO:0007669"/>
    <property type="project" value="UniProtKB-ARBA"/>
</dbReference>
<dbReference type="Proteomes" id="UP001139485">
    <property type="component" value="Unassembled WGS sequence"/>
</dbReference>
<keyword evidence="2" id="KW-0808">Transferase</keyword>
<sequence>MHVLVNVNALGPVGGVEQSTLQVSRGLAERGHQVSVLYRRGGENAEEWRDVATDLRQVSSFDCAGVRAPLDLLRLAPAVRAAARWKPDAIWLNRAEQLVWGAAASRAAGCPLVVHVRTHLPVPFLPVVGRAGDEYLAVSDFVRERWIASGLPAERITTLHNGIDPAAYPEGGLHERAEARAELGLPAEGRVVLSYGRQDPAKGVDLLLEAWRTMPGRRPEDRLVLAGDPGPRHGGYVDALKVSAPDGVVWLPSRADVVPLLHAADVVALPARWQEAFGRVVVEAMSTGRPVVASAVGGVPEILTGEHSAGLCAPGSVADLAARVAGLLDWRQEDPGLGARARRHVADHFGLDRVVTGVEGALQRAVAARATAATVPAAVTSDGVPA</sequence>
<evidence type="ECO:0000259" key="3">
    <source>
        <dbReference type="Pfam" id="PF00534"/>
    </source>
</evidence>
<dbReference type="Gene3D" id="3.40.50.2000">
    <property type="entry name" value="Glycogen Phosphorylase B"/>
    <property type="match status" value="2"/>
</dbReference>
<organism evidence="5 6">
    <name type="scientific">Nocardioides bruguierae</name>
    <dbReference type="NCBI Taxonomy" id="2945102"/>
    <lineage>
        <taxon>Bacteria</taxon>
        <taxon>Bacillati</taxon>
        <taxon>Actinomycetota</taxon>
        <taxon>Actinomycetes</taxon>
        <taxon>Propionibacteriales</taxon>
        <taxon>Nocardioidaceae</taxon>
        <taxon>Nocardioides</taxon>
    </lineage>
</organism>
<accession>A0A9X2D8W1</accession>
<dbReference type="Pfam" id="PF00534">
    <property type="entry name" value="Glycos_transf_1"/>
    <property type="match status" value="1"/>
</dbReference>
<dbReference type="InterPro" id="IPR001296">
    <property type="entry name" value="Glyco_trans_1"/>
</dbReference>
<dbReference type="PANTHER" id="PTHR45947">
    <property type="entry name" value="SULFOQUINOVOSYL TRANSFERASE SQD2"/>
    <property type="match status" value="1"/>
</dbReference>
<dbReference type="InterPro" id="IPR028098">
    <property type="entry name" value="Glyco_trans_4-like_N"/>
</dbReference>
<keyword evidence="1" id="KW-0328">Glycosyltransferase</keyword>
<dbReference type="Pfam" id="PF13439">
    <property type="entry name" value="Glyco_transf_4"/>
    <property type="match status" value="1"/>
</dbReference>
<reference evidence="5" key="1">
    <citation type="submission" date="2022-05" db="EMBL/GenBank/DDBJ databases">
        <authorList>
            <person name="Tuo L."/>
        </authorList>
    </citation>
    <scope>NUCLEOTIDE SEQUENCE</scope>
    <source>
        <strain evidence="5">BSK12Z-4</strain>
    </source>
</reference>
<dbReference type="CDD" id="cd03801">
    <property type="entry name" value="GT4_PimA-like"/>
    <property type="match status" value="1"/>
</dbReference>
<keyword evidence="6" id="KW-1185">Reference proteome</keyword>
<dbReference type="RefSeq" id="WP_250054919.1">
    <property type="nucleotide sequence ID" value="NZ_JAMJPH010000021.1"/>
</dbReference>
<evidence type="ECO:0000313" key="5">
    <source>
        <dbReference type="EMBL" id="MCM0621491.1"/>
    </source>
</evidence>
<name>A0A9X2D8W1_9ACTN</name>
<dbReference type="SUPFAM" id="SSF53756">
    <property type="entry name" value="UDP-Glycosyltransferase/glycogen phosphorylase"/>
    <property type="match status" value="1"/>
</dbReference>
<protein>
    <submittedName>
        <fullName evidence="5">Glycosyltransferase family 4 protein</fullName>
    </submittedName>
</protein>
<proteinExistence type="predicted"/>
<evidence type="ECO:0000313" key="6">
    <source>
        <dbReference type="Proteomes" id="UP001139485"/>
    </source>
</evidence>